<dbReference type="Pfam" id="PF12688">
    <property type="entry name" value="TPR_5"/>
    <property type="match status" value="1"/>
</dbReference>
<dbReference type="Proteomes" id="UP000610966">
    <property type="component" value="Unassembled WGS sequence"/>
</dbReference>
<sequence length="182" mass="19619">MRSVALSGVCEAAAVTTIEADWEQRIATLWAGIDDHEPEEFLAKVRELTSERVPDDANALFELASANDSTGHGDQAAPLYRQALDIGLTGERRRRAVIQLASTLRNLGRVEESVALLTAEREAGSDHLDDAVAAFLALALADAGREREAASLALGALARHLPRYNRSLAYYAQALLDTPEPA</sequence>
<dbReference type="InterPro" id="IPR041656">
    <property type="entry name" value="TPR_5"/>
</dbReference>
<gene>
    <name evidence="2" type="ORF">Mth01_45140</name>
</gene>
<feature type="domain" description="Tetratrico peptide repeat group 5" evidence="1">
    <location>
        <begin position="58"/>
        <end position="175"/>
    </location>
</feature>
<dbReference type="Gene3D" id="1.25.40.10">
    <property type="entry name" value="Tetratricopeptide repeat domain"/>
    <property type="match status" value="1"/>
</dbReference>
<dbReference type="EMBL" id="BOOG01000048">
    <property type="protein sequence ID" value="GIH72261.1"/>
    <property type="molecule type" value="Genomic_DNA"/>
</dbReference>
<dbReference type="AlphaFoldDB" id="A0A8J3RDG6"/>
<evidence type="ECO:0000313" key="3">
    <source>
        <dbReference type="Proteomes" id="UP000610966"/>
    </source>
</evidence>
<protein>
    <recommendedName>
        <fullName evidence="1">Tetratrico peptide repeat group 5 domain-containing protein</fullName>
    </recommendedName>
</protein>
<evidence type="ECO:0000259" key="1">
    <source>
        <dbReference type="Pfam" id="PF12688"/>
    </source>
</evidence>
<comment type="caution">
    <text evidence="2">The sequence shown here is derived from an EMBL/GenBank/DDBJ whole genome shotgun (WGS) entry which is preliminary data.</text>
</comment>
<evidence type="ECO:0000313" key="2">
    <source>
        <dbReference type="EMBL" id="GIH72261.1"/>
    </source>
</evidence>
<organism evidence="2 3">
    <name type="scientific">Sphaerimonospora thailandensis</name>
    <dbReference type="NCBI Taxonomy" id="795644"/>
    <lineage>
        <taxon>Bacteria</taxon>
        <taxon>Bacillati</taxon>
        <taxon>Actinomycetota</taxon>
        <taxon>Actinomycetes</taxon>
        <taxon>Streptosporangiales</taxon>
        <taxon>Streptosporangiaceae</taxon>
        <taxon>Sphaerimonospora</taxon>
    </lineage>
</organism>
<dbReference type="InterPro" id="IPR011990">
    <property type="entry name" value="TPR-like_helical_dom_sf"/>
</dbReference>
<name>A0A8J3RDG6_9ACTN</name>
<accession>A0A8J3RDG6</accession>
<proteinExistence type="predicted"/>
<keyword evidence="3" id="KW-1185">Reference proteome</keyword>
<dbReference type="SUPFAM" id="SSF48452">
    <property type="entry name" value="TPR-like"/>
    <property type="match status" value="1"/>
</dbReference>
<reference evidence="2" key="1">
    <citation type="submission" date="2021-01" db="EMBL/GenBank/DDBJ databases">
        <title>Whole genome shotgun sequence of Sphaerimonospora thailandensis NBRC 107569.</title>
        <authorList>
            <person name="Komaki H."/>
            <person name="Tamura T."/>
        </authorList>
    </citation>
    <scope>NUCLEOTIDE SEQUENCE</scope>
    <source>
        <strain evidence="2">NBRC 107569</strain>
    </source>
</reference>